<dbReference type="InterPro" id="IPR041489">
    <property type="entry name" value="PDZ_6"/>
</dbReference>
<accession>A0ABU9T5C5</accession>
<evidence type="ECO:0000256" key="6">
    <source>
        <dbReference type="ARBA" id="ARBA00022764"/>
    </source>
</evidence>
<dbReference type="InterPro" id="IPR011782">
    <property type="entry name" value="Pept_S1C_Do"/>
</dbReference>
<dbReference type="InterPro" id="IPR009003">
    <property type="entry name" value="Peptidase_S1_PA"/>
</dbReference>
<feature type="domain" description="PDZ" evidence="10">
    <location>
        <begin position="403"/>
        <end position="472"/>
    </location>
</feature>
<keyword evidence="6" id="KW-0574">Periplasm</keyword>
<evidence type="ECO:0000256" key="5">
    <source>
        <dbReference type="ARBA" id="ARBA00022737"/>
    </source>
</evidence>
<dbReference type="Pfam" id="PF13180">
    <property type="entry name" value="PDZ_2"/>
    <property type="match status" value="1"/>
</dbReference>
<dbReference type="PROSITE" id="PS50106">
    <property type="entry name" value="PDZ"/>
    <property type="match status" value="2"/>
</dbReference>
<comment type="caution">
    <text evidence="11">The sequence shown here is derived from an EMBL/GenBank/DDBJ whole genome shotgun (WGS) entry which is preliminary data.</text>
</comment>
<dbReference type="NCBIfam" id="TIGR02037">
    <property type="entry name" value="degP_htrA_DO"/>
    <property type="match status" value="1"/>
</dbReference>
<evidence type="ECO:0000259" key="10">
    <source>
        <dbReference type="PROSITE" id="PS50106"/>
    </source>
</evidence>
<sequence length="503" mass="53741">MLIRFVATTIILAAAAIGPNTAYAQNPDNSIRGFLNELFQPNEPEQNSDVAEPQAETTPIMRRVPLGQSDIQLSFAPLVEKTSPSVVNVYAARKVEQRQSPFAGDPFFEQFFGNRLGRRQPRVESSLGSGVIVDSAGLVVTNNHVIDGADQIKVALSDGREFESEVVLRDERSDLAVLRINAGEDLPALKFAESDQLLTGDLVLAIGNPFGVGQTITSGIVSAVARTRVGVSDFGFFIQTDAAINPGNSGGALIDMTGNLVGINTAIFSRSGGSNGIGFAIPANMVRAVVAQAKGGSDAFERPYIGADFEPVTPDIAESLGLQRPSGAIIASVVDKGPADNAGLKVGDVLLAINGHRIEHPDALGYRLATLSLDEEAEVDVFSRGKLVTMKVKLAAPPAEVAAKTLIIEGRSPFAGAKITEPTSEIIRKLRIRGDVRGVVITDIERGSNAARSGFRPGDIIEDVNGEQMSSIDIAKDVLSVDRRSWRFQIIRNGRSIRQFLRY</sequence>
<keyword evidence="4 9" id="KW-0732">Signal</keyword>
<dbReference type="SUPFAM" id="SSF50156">
    <property type="entry name" value="PDZ domain-like"/>
    <property type="match status" value="2"/>
</dbReference>
<evidence type="ECO:0000313" key="12">
    <source>
        <dbReference type="Proteomes" id="UP001477870"/>
    </source>
</evidence>
<comment type="similarity">
    <text evidence="2">Belongs to the peptidase S1C family.</text>
</comment>
<evidence type="ECO:0000313" key="11">
    <source>
        <dbReference type="EMBL" id="MEM5500954.1"/>
    </source>
</evidence>
<keyword evidence="7" id="KW-0378">Hydrolase</keyword>
<feature type="signal peptide" evidence="9">
    <location>
        <begin position="1"/>
        <end position="24"/>
    </location>
</feature>
<dbReference type="PANTHER" id="PTHR22939">
    <property type="entry name" value="SERINE PROTEASE FAMILY S1C HTRA-RELATED"/>
    <property type="match status" value="1"/>
</dbReference>
<dbReference type="SMART" id="SM00228">
    <property type="entry name" value="PDZ"/>
    <property type="match status" value="2"/>
</dbReference>
<dbReference type="PRINTS" id="PR00834">
    <property type="entry name" value="PROTEASES2C"/>
</dbReference>
<keyword evidence="3" id="KW-0645">Protease</keyword>
<evidence type="ECO:0000256" key="7">
    <source>
        <dbReference type="ARBA" id="ARBA00022801"/>
    </source>
</evidence>
<evidence type="ECO:0000256" key="3">
    <source>
        <dbReference type="ARBA" id="ARBA00022670"/>
    </source>
</evidence>
<dbReference type="RefSeq" id="WP_342847351.1">
    <property type="nucleotide sequence ID" value="NZ_JBBMQO010000002.1"/>
</dbReference>
<dbReference type="Pfam" id="PF17820">
    <property type="entry name" value="PDZ_6"/>
    <property type="match status" value="1"/>
</dbReference>
<organism evidence="11 12">
    <name type="scientific">Ahrensia kielensis</name>
    <dbReference type="NCBI Taxonomy" id="76980"/>
    <lineage>
        <taxon>Bacteria</taxon>
        <taxon>Pseudomonadati</taxon>
        <taxon>Pseudomonadota</taxon>
        <taxon>Alphaproteobacteria</taxon>
        <taxon>Hyphomicrobiales</taxon>
        <taxon>Ahrensiaceae</taxon>
        <taxon>Ahrensia</taxon>
    </lineage>
</organism>
<keyword evidence="5" id="KW-0677">Repeat</keyword>
<dbReference type="PANTHER" id="PTHR22939:SF129">
    <property type="entry name" value="SERINE PROTEASE HTRA2, MITOCHONDRIAL"/>
    <property type="match status" value="1"/>
</dbReference>
<dbReference type="Proteomes" id="UP001477870">
    <property type="component" value="Unassembled WGS sequence"/>
</dbReference>
<keyword evidence="12" id="KW-1185">Reference proteome</keyword>
<proteinExistence type="inferred from homology"/>
<comment type="subcellular location">
    <subcellularLocation>
        <location evidence="1">Periplasm</location>
    </subcellularLocation>
</comment>
<dbReference type="Gene3D" id="2.30.42.10">
    <property type="match status" value="2"/>
</dbReference>
<evidence type="ECO:0000256" key="1">
    <source>
        <dbReference type="ARBA" id="ARBA00004418"/>
    </source>
</evidence>
<dbReference type="Gene3D" id="2.40.10.120">
    <property type="match status" value="1"/>
</dbReference>
<dbReference type="SUPFAM" id="SSF50494">
    <property type="entry name" value="Trypsin-like serine proteases"/>
    <property type="match status" value="1"/>
</dbReference>
<name>A0ABU9T5C5_9HYPH</name>
<keyword evidence="8" id="KW-0720">Serine protease</keyword>
<gene>
    <name evidence="11" type="ORF">WNY59_05070</name>
</gene>
<dbReference type="InterPro" id="IPR001478">
    <property type="entry name" value="PDZ"/>
</dbReference>
<dbReference type="InterPro" id="IPR001940">
    <property type="entry name" value="Peptidase_S1C"/>
</dbReference>
<reference evidence="11 12" key="1">
    <citation type="submission" date="2024-03" db="EMBL/GenBank/DDBJ databases">
        <title>Community enrichment and isolation of bacterial strains for fucoidan degradation.</title>
        <authorList>
            <person name="Sichert A."/>
        </authorList>
    </citation>
    <scope>NUCLEOTIDE SEQUENCE [LARGE SCALE GENOMIC DNA]</scope>
    <source>
        <strain evidence="11 12">AS62</strain>
    </source>
</reference>
<evidence type="ECO:0000256" key="4">
    <source>
        <dbReference type="ARBA" id="ARBA00022729"/>
    </source>
</evidence>
<dbReference type="InterPro" id="IPR036034">
    <property type="entry name" value="PDZ_sf"/>
</dbReference>
<protein>
    <submittedName>
        <fullName evidence="11">DegQ family serine endoprotease</fullName>
    </submittedName>
</protein>
<feature type="chain" id="PRO_5046946335" evidence="9">
    <location>
        <begin position="25"/>
        <end position="503"/>
    </location>
</feature>
<evidence type="ECO:0000256" key="2">
    <source>
        <dbReference type="ARBA" id="ARBA00010541"/>
    </source>
</evidence>
<evidence type="ECO:0000256" key="9">
    <source>
        <dbReference type="SAM" id="SignalP"/>
    </source>
</evidence>
<dbReference type="Pfam" id="PF13365">
    <property type="entry name" value="Trypsin_2"/>
    <property type="match status" value="1"/>
</dbReference>
<dbReference type="EMBL" id="JBBMQO010000002">
    <property type="protein sequence ID" value="MEM5500954.1"/>
    <property type="molecule type" value="Genomic_DNA"/>
</dbReference>
<evidence type="ECO:0000256" key="8">
    <source>
        <dbReference type="ARBA" id="ARBA00022825"/>
    </source>
</evidence>
<feature type="domain" description="PDZ" evidence="10">
    <location>
        <begin position="320"/>
        <end position="363"/>
    </location>
</feature>